<feature type="active site" evidence="6">
    <location>
        <position position="67"/>
    </location>
</feature>
<keyword evidence="10" id="KW-1185">Reference proteome</keyword>
<dbReference type="EMBL" id="EQ978620">
    <property type="protein sequence ID" value="EEF25910.1"/>
    <property type="molecule type" value="Genomic_DNA"/>
</dbReference>
<evidence type="ECO:0000259" key="8">
    <source>
        <dbReference type="Pfam" id="PF00171"/>
    </source>
</evidence>
<dbReference type="GO" id="GO:0004029">
    <property type="term" value="F:aldehyde dehydrogenase (NAD+) activity"/>
    <property type="evidence" value="ECO:0007669"/>
    <property type="project" value="UniProtKB-EC"/>
</dbReference>
<evidence type="ECO:0000256" key="2">
    <source>
        <dbReference type="ARBA" id="ARBA00011881"/>
    </source>
</evidence>
<dbReference type="EC" id="1.2.1.3" evidence="5"/>
<keyword evidence="4" id="KW-0520">NAD</keyword>
<accession>B9TE04</accession>
<evidence type="ECO:0000313" key="9">
    <source>
        <dbReference type="EMBL" id="EEF25910.1"/>
    </source>
</evidence>
<evidence type="ECO:0000256" key="3">
    <source>
        <dbReference type="ARBA" id="ARBA00023002"/>
    </source>
</evidence>
<comment type="similarity">
    <text evidence="1 7">Belongs to the aldehyde dehydrogenase family.</text>
</comment>
<dbReference type="InterPro" id="IPR016162">
    <property type="entry name" value="Ald_DH_N"/>
</dbReference>
<dbReference type="SUPFAM" id="SSF53720">
    <property type="entry name" value="ALDH-like"/>
    <property type="match status" value="1"/>
</dbReference>
<protein>
    <recommendedName>
        <fullName evidence="5">aldehyde dehydrogenase (NAD(+))</fullName>
        <ecNumber evidence="5">1.2.1.3</ecNumber>
    </recommendedName>
</protein>
<dbReference type="InParanoid" id="B9TE04"/>
<dbReference type="PANTHER" id="PTHR43521:SF1">
    <property type="entry name" value="ALPHA-AMINOADIPIC SEMIALDEHYDE DEHYDROGENASE"/>
    <property type="match status" value="1"/>
</dbReference>
<evidence type="ECO:0000313" key="10">
    <source>
        <dbReference type="Proteomes" id="UP000008311"/>
    </source>
</evidence>
<proteinExistence type="inferred from homology"/>
<dbReference type="Gene3D" id="3.40.605.10">
    <property type="entry name" value="Aldehyde Dehydrogenase, Chain A, domain 1"/>
    <property type="match status" value="1"/>
</dbReference>
<dbReference type="InterPro" id="IPR015590">
    <property type="entry name" value="Aldehyde_DH_dom"/>
</dbReference>
<keyword evidence="3 7" id="KW-0560">Oxidoreductase</keyword>
<dbReference type="Pfam" id="PF00171">
    <property type="entry name" value="Aldedh"/>
    <property type="match status" value="1"/>
</dbReference>
<dbReference type="PROSITE" id="PS00687">
    <property type="entry name" value="ALDEHYDE_DEHYDR_GLU"/>
    <property type="match status" value="1"/>
</dbReference>
<dbReference type="PANTHER" id="PTHR43521">
    <property type="entry name" value="ALPHA-AMINOADIPIC SEMIALDEHYDE DEHYDROGENASE"/>
    <property type="match status" value="1"/>
</dbReference>
<evidence type="ECO:0000256" key="1">
    <source>
        <dbReference type="ARBA" id="ARBA00009986"/>
    </source>
</evidence>
<feature type="domain" description="Aldehyde dehydrogenase" evidence="8">
    <location>
        <begin position="4"/>
        <end position="109"/>
    </location>
</feature>
<sequence length="115" mass="12322">MTKLVAGVLEKNNLPTAVFTSFCGGADIGQAIAKDTRIPLVSFTGSSKVGLMVQQTVNQRYGKCLLELSGNNAIIVMDDADIQLAARSILFAAVGTAGQRCTTCRRLVFKLMIFH</sequence>
<evidence type="ECO:0000256" key="5">
    <source>
        <dbReference type="ARBA" id="ARBA00024226"/>
    </source>
</evidence>
<comment type="subunit">
    <text evidence="2">Homotetramer.</text>
</comment>
<dbReference type="InterPro" id="IPR016163">
    <property type="entry name" value="Ald_DH_C"/>
</dbReference>
<dbReference type="Gene3D" id="3.40.309.10">
    <property type="entry name" value="Aldehyde Dehydrogenase, Chain A, domain 2"/>
    <property type="match status" value="1"/>
</dbReference>
<name>B9TE04_RICCO</name>
<dbReference type="InterPro" id="IPR016161">
    <property type="entry name" value="Ald_DH/histidinol_DH"/>
</dbReference>
<organism evidence="9 10">
    <name type="scientific">Ricinus communis</name>
    <name type="common">Castor bean</name>
    <dbReference type="NCBI Taxonomy" id="3988"/>
    <lineage>
        <taxon>Eukaryota</taxon>
        <taxon>Viridiplantae</taxon>
        <taxon>Streptophyta</taxon>
        <taxon>Embryophyta</taxon>
        <taxon>Tracheophyta</taxon>
        <taxon>Spermatophyta</taxon>
        <taxon>Magnoliopsida</taxon>
        <taxon>eudicotyledons</taxon>
        <taxon>Gunneridae</taxon>
        <taxon>Pentapetalae</taxon>
        <taxon>rosids</taxon>
        <taxon>fabids</taxon>
        <taxon>Malpighiales</taxon>
        <taxon>Euphorbiaceae</taxon>
        <taxon>Acalyphoideae</taxon>
        <taxon>Acalypheae</taxon>
        <taxon>Ricinus</taxon>
    </lineage>
</organism>
<dbReference type="InterPro" id="IPR044638">
    <property type="entry name" value="ALDH7A1-like"/>
</dbReference>
<evidence type="ECO:0000256" key="7">
    <source>
        <dbReference type="RuleBase" id="RU003345"/>
    </source>
</evidence>
<dbReference type="eggNOG" id="KOG2453">
    <property type="taxonomic scope" value="Eukaryota"/>
</dbReference>
<dbReference type="AlphaFoldDB" id="B9TE04"/>
<dbReference type="STRING" id="3988.B9TE04"/>
<gene>
    <name evidence="9" type="ORF">RCOM_1883250</name>
</gene>
<dbReference type="InterPro" id="IPR029510">
    <property type="entry name" value="Ald_DH_CS_GLU"/>
</dbReference>
<dbReference type="Proteomes" id="UP000008311">
    <property type="component" value="Unassembled WGS sequence"/>
</dbReference>
<evidence type="ECO:0000256" key="6">
    <source>
        <dbReference type="PROSITE-ProRule" id="PRU10007"/>
    </source>
</evidence>
<evidence type="ECO:0000256" key="4">
    <source>
        <dbReference type="ARBA" id="ARBA00023027"/>
    </source>
</evidence>
<reference evidence="10" key="1">
    <citation type="journal article" date="2010" name="Nat. Biotechnol.">
        <title>Draft genome sequence of the oilseed species Ricinus communis.</title>
        <authorList>
            <person name="Chan A.P."/>
            <person name="Crabtree J."/>
            <person name="Zhao Q."/>
            <person name="Lorenzi H."/>
            <person name="Orvis J."/>
            <person name="Puiu D."/>
            <person name="Melake-Berhan A."/>
            <person name="Jones K.M."/>
            <person name="Redman J."/>
            <person name="Chen G."/>
            <person name="Cahoon E.B."/>
            <person name="Gedil M."/>
            <person name="Stanke M."/>
            <person name="Haas B.J."/>
            <person name="Wortman J.R."/>
            <person name="Fraser-Liggett C.M."/>
            <person name="Ravel J."/>
            <person name="Rabinowicz P.D."/>
        </authorList>
    </citation>
    <scope>NUCLEOTIDE SEQUENCE [LARGE SCALE GENOMIC DNA]</scope>
    <source>
        <strain evidence="10">cv. Hale</strain>
    </source>
</reference>